<keyword evidence="3" id="KW-1185">Reference proteome</keyword>
<accession>A0AAV2DAG5</accession>
<dbReference type="AlphaFoldDB" id="A0AAV2DAG5"/>
<evidence type="ECO:0000256" key="1">
    <source>
        <dbReference type="SAM" id="MobiDB-lite"/>
    </source>
</evidence>
<reference evidence="2 3" key="1">
    <citation type="submission" date="2024-04" db="EMBL/GenBank/DDBJ databases">
        <authorList>
            <person name="Fracassetti M."/>
        </authorList>
    </citation>
    <scope>NUCLEOTIDE SEQUENCE [LARGE SCALE GENOMIC DNA]</scope>
</reference>
<dbReference type="Proteomes" id="UP001497516">
    <property type="component" value="Chromosome 2"/>
</dbReference>
<name>A0AAV2DAG5_9ROSI</name>
<organism evidence="2 3">
    <name type="scientific">Linum trigynum</name>
    <dbReference type="NCBI Taxonomy" id="586398"/>
    <lineage>
        <taxon>Eukaryota</taxon>
        <taxon>Viridiplantae</taxon>
        <taxon>Streptophyta</taxon>
        <taxon>Embryophyta</taxon>
        <taxon>Tracheophyta</taxon>
        <taxon>Spermatophyta</taxon>
        <taxon>Magnoliopsida</taxon>
        <taxon>eudicotyledons</taxon>
        <taxon>Gunneridae</taxon>
        <taxon>Pentapetalae</taxon>
        <taxon>rosids</taxon>
        <taxon>fabids</taxon>
        <taxon>Malpighiales</taxon>
        <taxon>Linaceae</taxon>
        <taxon>Linum</taxon>
    </lineage>
</organism>
<evidence type="ECO:0000313" key="3">
    <source>
        <dbReference type="Proteomes" id="UP001497516"/>
    </source>
</evidence>
<protein>
    <submittedName>
        <fullName evidence="2">Uncharacterized protein</fullName>
    </submittedName>
</protein>
<sequence length="96" mass="10762">MTGFDGNRATTNEPMMMRQVTRRRRGSRSTATGFDENRATTNEPTMMETVNDDEGHCCRHAPWTLVDAWWLNSMNGGGGIGGRARCRSHSGLRRCN</sequence>
<feature type="region of interest" description="Disordered" evidence="1">
    <location>
        <begin position="1"/>
        <end position="45"/>
    </location>
</feature>
<evidence type="ECO:0000313" key="2">
    <source>
        <dbReference type="EMBL" id="CAL1370893.1"/>
    </source>
</evidence>
<proteinExistence type="predicted"/>
<gene>
    <name evidence="2" type="ORF">LTRI10_LOCUS12987</name>
</gene>
<dbReference type="EMBL" id="OZ034815">
    <property type="protein sequence ID" value="CAL1370893.1"/>
    <property type="molecule type" value="Genomic_DNA"/>
</dbReference>